<dbReference type="Proteomes" id="UP000621307">
    <property type="component" value="Unassembled WGS sequence"/>
</dbReference>
<dbReference type="RefSeq" id="WP_190568921.1">
    <property type="nucleotide sequence ID" value="NZ_JACJQL010000030.1"/>
</dbReference>
<sequence>MVQFLNIFPAWLHQLPLNRCCQVDKDLMREYLRRWLLVSGVVIRCGLLPLSAQAQQATDAQVPALVEAQRYCQYDRAV</sequence>
<keyword evidence="2" id="KW-1185">Reference proteome</keyword>
<accession>A0ABR8BKD7</accession>
<evidence type="ECO:0000313" key="2">
    <source>
        <dbReference type="Proteomes" id="UP000621307"/>
    </source>
</evidence>
<comment type="caution">
    <text evidence="1">The sequence shown here is derived from an EMBL/GenBank/DDBJ whole genome shotgun (WGS) entry which is preliminary data.</text>
</comment>
<organism evidence="1 2">
    <name type="scientific">Nostoc parmelioides FACHB-3921</name>
    <dbReference type="NCBI Taxonomy" id="2692909"/>
    <lineage>
        <taxon>Bacteria</taxon>
        <taxon>Bacillati</taxon>
        <taxon>Cyanobacteriota</taxon>
        <taxon>Cyanophyceae</taxon>
        <taxon>Nostocales</taxon>
        <taxon>Nostocaceae</taxon>
        <taxon>Nostoc</taxon>
    </lineage>
</organism>
<proteinExistence type="predicted"/>
<evidence type="ECO:0000313" key="1">
    <source>
        <dbReference type="EMBL" id="MBD2253315.1"/>
    </source>
</evidence>
<protein>
    <submittedName>
        <fullName evidence="1">Uncharacterized protein</fullName>
    </submittedName>
</protein>
<name>A0ABR8BKD7_9NOSO</name>
<reference evidence="1 2" key="1">
    <citation type="journal article" date="2020" name="ISME J.">
        <title>Comparative genomics reveals insights into cyanobacterial evolution and habitat adaptation.</title>
        <authorList>
            <person name="Chen M.Y."/>
            <person name="Teng W.K."/>
            <person name="Zhao L."/>
            <person name="Hu C.X."/>
            <person name="Zhou Y.K."/>
            <person name="Han B.P."/>
            <person name="Song L.R."/>
            <person name="Shu W.S."/>
        </authorList>
    </citation>
    <scope>NUCLEOTIDE SEQUENCE [LARGE SCALE GENOMIC DNA]</scope>
    <source>
        <strain evidence="1 2">FACHB-3921</strain>
    </source>
</reference>
<gene>
    <name evidence="1" type="ORF">H6G14_18700</name>
</gene>
<dbReference type="EMBL" id="JACJQL010000030">
    <property type="protein sequence ID" value="MBD2253315.1"/>
    <property type="molecule type" value="Genomic_DNA"/>
</dbReference>